<proteinExistence type="predicted"/>
<keyword evidence="2" id="KW-0328">Glycosyltransferase</keyword>
<dbReference type="GO" id="GO:0016757">
    <property type="term" value="F:glycosyltransferase activity"/>
    <property type="evidence" value="ECO:0007669"/>
    <property type="project" value="UniProtKB-KW"/>
</dbReference>
<reference evidence="2 3" key="1">
    <citation type="submission" date="2023-03" db="EMBL/GenBank/DDBJ databases">
        <authorList>
            <person name="Menendez E."/>
            <person name="Kaur S."/>
            <person name="Flores-Felix J.D."/>
            <person name="diCenzo G.C."/>
            <person name="Peix A."/>
            <person name="Velazquez E."/>
        </authorList>
    </citation>
    <scope>NUCLEOTIDE SEQUENCE [LARGE SCALE GENOMIC DNA]</scope>
    <source>
        <strain evidence="2 3">CCBAU 71714</strain>
        <plasmid evidence="2 3">pSkuCCBAU71714b</plasmid>
    </source>
</reference>
<dbReference type="InterPro" id="IPR001173">
    <property type="entry name" value="Glyco_trans_2-like"/>
</dbReference>
<evidence type="ECO:0000313" key="2">
    <source>
        <dbReference type="EMBL" id="WHS91537.1"/>
    </source>
</evidence>
<keyword evidence="3" id="KW-1185">Reference proteome</keyword>
<gene>
    <name evidence="2" type="ORF">PZL22_000114</name>
</gene>
<protein>
    <submittedName>
        <fullName evidence="2">Glycosyltransferase</fullName>
        <ecNumber evidence="2">2.4.-.-</ecNumber>
    </submittedName>
</protein>
<geneLocation type="plasmid" evidence="2 3">
    <name>pSkuCCBAU71714b</name>
</geneLocation>
<dbReference type="EMBL" id="CP120364">
    <property type="protein sequence ID" value="WHS91537.1"/>
    <property type="molecule type" value="Genomic_DNA"/>
</dbReference>
<dbReference type="Gene3D" id="3.90.550.10">
    <property type="entry name" value="Spore Coat Polysaccharide Biosynthesis Protein SpsA, Chain A"/>
    <property type="match status" value="1"/>
</dbReference>
<dbReference type="InterPro" id="IPR029044">
    <property type="entry name" value="Nucleotide-diphossugar_trans"/>
</dbReference>
<feature type="domain" description="Glycosyltransferase 2-like" evidence="1">
    <location>
        <begin position="7"/>
        <end position="113"/>
    </location>
</feature>
<organism evidence="2 3">
    <name type="scientific">Sinorhizobium kummerowiae</name>
    <dbReference type="NCBI Taxonomy" id="158892"/>
    <lineage>
        <taxon>Bacteria</taxon>
        <taxon>Pseudomonadati</taxon>
        <taxon>Pseudomonadota</taxon>
        <taxon>Alphaproteobacteria</taxon>
        <taxon>Hyphomicrobiales</taxon>
        <taxon>Rhizobiaceae</taxon>
        <taxon>Sinorhizobium/Ensifer group</taxon>
        <taxon>Sinorhizobium</taxon>
    </lineage>
</organism>
<evidence type="ECO:0000259" key="1">
    <source>
        <dbReference type="Pfam" id="PF00535"/>
    </source>
</evidence>
<dbReference type="PANTHER" id="PTHR22916:SF3">
    <property type="entry name" value="UDP-GLCNAC:BETAGAL BETA-1,3-N-ACETYLGLUCOSAMINYLTRANSFERASE-LIKE PROTEIN 1"/>
    <property type="match status" value="1"/>
</dbReference>
<sequence length="370" mass="41903">MPTPLVSIVLPVYNAEPYIAAAIESVLRQDYERLEVIAIDDGSTDRSRDILERYRKSDSRVSIISRENRGLIATLNEGLALAKGELVARMDADDIAYPSRLSRQVALFSEVPRLALSGTGIDMLIGNRIIRGKPNPIYRPGSLRILSMFFTIFMHSTIVYNRNVIPEEMLRYDPNYVHAEDFDLFRRIADRFPVHMIDEALVAYRIHEDSVTSKHKRQMRRTHLTIVAENLARNALLGDSAALEAIGAAVTSETVARLADWVLALEREISAQPGEVRRAYDDGALCFFYFLYQLIADEEQPRLTHEFLTRTGKWGLIRRRERYGLLAAARAPWCSRISLAASKRVDRLARHLQSVPAATVLPEHGFPDMA</sequence>
<dbReference type="RefSeq" id="WP_284718399.1">
    <property type="nucleotide sequence ID" value="NZ_CP120364.1"/>
</dbReference>
<dbReference type="EC" id="2.4.-.-" evidence="2"/>
<dbReference type="PANTHER" id="PTHR22916">
    <property type="entry name" value="GLYCOSYLTRANSFERASE"/>
    <property type="match status" value="1"/>
</dbReference>
<keyword evidence="2" id="KW-0808">Transferase</keyword>
<name>A0ABY8T146_9HYPH</name>
<dbReference type="Pfam" id="PF00535">
    <property type="entry name" value="Glycos_transf_2"/>
    <property type="match status" value="1"/>
</dbReference>
<dbReference type="SUPFAM" id="SSF53448">
    <property type="entry name" value="Nucleotide-diphospho-sugar transferases"/>
    <property type="match status" value="1"/>
</dbReference>
<dbReference type="Proteomes" id="UP001233264">
    <property type="component" value="Plasmid pSkuCCBAU71714b"/>
</dbReference>
<keyword evidence="2" id="KW-0614">Plasmid</keyword>
<accession>A0ABY8T146</accession>
<evidence type="ECO:0000313" key="3">
    <source>
        <dbReference type="Proteomes" id="UP001233264"/>
    </source>
</evidence>